<dbReference type="RefSeq" id="WP_038087395.1">
    <property type="nucleotide sequence ID" value="NZ_JQSG02000001.1"/>
</dbReference>
<feature type="domain" description="Ketoreductase" evidence="4">
    <location>
        <begin position="9"/>
        <end position="185"/>
    </location>
</feature>
<gene>
    <name evidence="5" type="ORF">Thpro_020096</name>
</gene>
<dbReference type="Proteomes" id="UP000029273">
    <property type="component" value="Unassembled WGS sequence"/>
</dbReference>
<dbReference type="SMART" id="SM00822">
    <property type="entry name" value="PKS_KR"/>
    <property type="match status" value="1"/>
</dbReference>
<dbReference type="STRING" id="160660.BJI67_09610"/>
<evidence type="ECO:0000313" key="6">
    <source>
        <dbReference type="Proteomes" id="UP000029273"/>
    </source>
</evidence>
<dbReference type="FunFam" id="3.40.50.720:FF:000047">
    <property type="entry name" value="NADP-dependent L-serine/L-allo-threonine dehydrogenase"/>
    <property type="match status" value="1"/>
</dbReference>
<dbReference type="Gene3D" id="3.40.50.720">
    <property type="entry name" value="NAD(P)-binding Rossmann-like Domain"/>
    <property type="match status" value="1"/>
</dbReference>
<evidence type="ECO:0000256" key="2">
    <source>
        <dbReference type="ARBA" id="ARBA00023002"/>
    </source>
</evidence>
<keyword evidence="6" id="KW-1185">Reference proteome</keyword>
<dbReference type="InterPro" id="IPR057326">
    <property type="entry name" value="KR_dom"/>
</dbReference>
<dbReference type="PRINTS" id="PR00080">
    <property type="entry name" value="SDRFAMILY"/>
</dbReference>
<evidence type="ECO:0000259" key="4">
    <source>
        <dbReference type="SMART" id="SM00822"/>
    </source>
</evidence>
<name>A0A1A6C753_9GAMM</name>
<protein>
    <submittedName>
        <fullName evidence="5">Oxidoreductase</fullName>
    </submittedName>
</protein>
<evidence type="ECO:0000256" key="1">
    <source>
        <dbReference type="ARBA" id="ARBA00006484"/>
    </source>
</evidence>
<dbReference type="PANTHER" id="PTHR44196">
    <property type="entry name" value="DEHYDROGENASE/REDUCTASE SDR FAMILY MEMBER 7B"/>
    <property type="match status" value="1"/>
</dbReference>
<dbReference type="SUPFAM" id="SSF51735">
    <property type="entry name" value="NAD(P)-binding Rossmann-fold domains"/>
    <property type="match status" value="1"/>
</dbReference>
<dbReference type="AlphaFoldDB" id="A0A1A6C753"/>
<evidence type="ECO:0000256" key="3">
    <source>
        <dbReference type="RuleBase" id="RU000363"/>
    </source>
</evidence>
<comment type="caution">
    <text evidence="5">The sequence shown here is derived from an EMBL/GenBank/DDBJ whole genome shotgun (WGS) entry which is preliminary data.</text>
</comment>
<dbReference type="EMBL" id="JQSG02000001">
    <property type="protein sequence ID" value="OBS10380.1"/>
    <property type="molecule type" value="Genomic_DNA"/>
</dbReference>
<dbReference type="InterPro" id="IPR036291">
    <property type="entry name" value="NAD(P)-bd_dom_sf"/>
</dbReference>
<reference evidence="5 6" key="1">
    <citation type="journal article" date="2014" name="Genome Announc.">
        <title>Draft Genome Sequence of the Iron-Oxidizing, Acidophilic, and Halotolerant 'Thiobacillus prosperus' Type Strain DSM 5130.</title>
        <authorList>
            <person name="Ossandon F.J."/>
            <person name="Cardenas J.P."/>
            <person name="Corbett M."/>
            <person name="Quatrini R."/>
            <person name="Holmes D.S."/>
            <person name="Watkin E."/>
        </authorList>
    </citation>
    <scope>NUCLEOTIDE SEQUENCE [LARGE SCALE GENOMIC DNA]</scope>
    <source>
        <strain evidence="5 6">DSM 5130</strain>
    </source>
</reference>
<dbReference type="Pfam" id="PF00106">
    <property type="entry name" value="adh_short"/>
    <property type="match status" value="1"/>
</dbReference>
<comment type="similarity">
    <text evidence="1 3">Belongs to the short-chain dehydrogenases/reductases (SDR) family.</text>
</comment>
<keyword evidence="2" id="KW-0560">Oxidoreductase</keyword>
<accession>A0A1A6C753</accession>
<organism evidence="5 6">
    <name type="scientific">Acidihalobacter prosperus</name>
    <dbReference type="NCBI Taxonomy" id="160660"/>
    <lineage>
        <taxon>Bacteria</taxon>
        <taxon>Pseudomonadati</taxon>
        <taxon>Pseudomonadota</taxon>
        <taxon>Gammaproteobacteria</taxon>
        <taxon>Chromatiales</taxon>
        <taxon>Ectothiorhodospiraceae</taxon>
        <taxon>Acidihalobacter</taxon>
    </lineage>
</organism>
<dbReference type="InterPro" id="IPR002347">
    <property type="entry name" value="SDR_fam"/>
</dbReference>
<sequence length="244" mass="25954">MQLRNIEGAVAVITGASSGIGEAAARVLAEEGVKLVLAARSRDKIEALAAELGDDCLAVSTDVGDPAQVKTLFEQAKSRFGGVDLLFNNAGVGYNGAFADSDPAQWKATIDANLYGVLHCTQAAIPLMRGREGAMISSVSSVGGRHGIEGWSVYNATKFAVVGFHDALRKELGPEGIRVSLIEPGAVYTQWGYNVPEDAMRERRDKLGALHAEDIAHALVFAFAQPANVNCQELLVMPTRQTYP</sequence>
<dbReference type="InterPro" id="IPR020904">
    <property type="entry name" value="Sc_DH/Rdtase_CS"/>
</dbReference>
<proteinExistence type="inferred from homology"/>
<dbReference type="GO" id="GO:0016616">
    <property type="term" value="F:oxidoreductase activity, acting on the CH-OH group of donors, NAD or NADP as acceptor"/>
    <property type="evidence" value="ECO:0007669"/>
    <property type="project" value="UniProtKB-ARBA"/>
</dbReference>
<dbReference type="GO" id="GO:0016020">
    <property type="term" value="C:membrane"/>
    <property type="evidence" value="ECO:0007669"/>
    <property type="project" value="TreeGrafter"/>
</dbReference>
<dbReference type="OrthoDB" id="9810734at2"/>
<dbReference type="PROSITE" id="PS00061">
    <property type="entry name" value="ADH_SHORT"/>
    <property type="match status" value="1"/>
</dbReference>
<evidence type="ECO:0000313" key="5">
    <source>
        <dbReference type="EMBL" id="OBS10380.1"/>
    </source>
</evidence>
<dbReference type="PANTHER" id="PTHR44196:SF1">
    <property type="entry name" value="DEHYDROGENASE_REDUCTASE SDR FAMILY MEMBER 7B"/>
    <property type="match status" value="1"/>
</dbReference>
<dbReference type="PRINTS" id="PR00081">
    <property type="entry name" value="GDHRDH"/>
</dbReference>